<dbReference type="InterPro" id="IPR000070">
    <property type="entry name" value="Pectinesterase_cat"/>
</dbReference>
<evidence type="ECO:0000256" key="5">
    <source>
        <dbReference type="ARBA" id="ARBA00022512"/>
    </source>
</evidence>
<organism evidence="12 13">
    <name type="scientific">Populus alba x Populus x berolinensis</name>
    <dbReference type="NCBI Taxonomy" id="444605"/>
    <lineage>
        <taxon>Eukaryota</taxon>
        <taxon>Viridiplantae</taxon>
        <taxon>Streptophyta</taxon>
        <taxon>Embryophyta</taxon>
        <taxon>Tracheophyta</taxon>
        <taxon>Spermatophyta</taxon>
        <taxon>Magnoliopsida</taxon>
        <taxon>eudicotyledons</taxon>
        <taxon>Gunneridae</taxon>
        <taxon>Pentapetalae</taxon>
        <taxon>rosids</taxon>
        <taxon>fabids</taxon>
        <taxon>Malpighiales</taxon>
        <taxon>Salicaceae</taxon>
        <taxon>Saliceae</taxon>
        <taxon>Populus</taxon>
    </lineage>
</organism>
<evidence type="ECO:0000256" key="1">
    <source>
        <dbReference type="ARBA" id="ARBA00004191"/>
    </source>
</evidence>
<comment type="similarity">
    <text evidence="3">Belongs to the pectinesterase family.</text>
</comment>
<comment type="catalytic activity">
    <reaction evidence="8 10">
        <text>[(1-&gt;4)-alpha-D-galacturonosyl methyl ester](n) + n H2O = [(1-&gt;4)-alpha-D-galacturonosyl](n) + n methanol + n H(+)</text>
        <dbReference type="Rhea" id="RHEA:22380"/>
        <dbReference type="Rhea" id="RHEA-COMP:14570"/>
        <dbReference type="Rhea" id="RHEA-COMP:14573"/>
        <dbReference type="ChEBI" id="CHEBI:15377"/>
        <dbReference type="ChEBI" id="CHEBI:15378"/>
        <dbReference type="ChEBI" id="CHEBI:17790"/>
        <dbReference type="ChEBI" id="CHEBI:140522"/>
        <dbReference type="ChEBI" id="CHEBI:140523"/>
        <dbReference type="EC" id="3.1.1.11"/>
    </reaction>
</comment>
<feature type="domain" description="Pectinesterase catalytic" evidence="11">
    <location>
        <begin position="298"/>
        <end position="402"/>
    </location>
</feature>
<dbReference type="SUPFAM" id="SSF51126">
    <property type="entry name" value="Pectin lyase-like"/>
    <property type="match status" value="1"/>
</dbReference>
<keyword evidence="5" id="KW-0134">Cell wall</keyword>
<dbReference type="GO" id="GO:0045490">
    <property type="term" value="P:pectin catabolic process"/>
    <property type="evidence" value="ECO:0007669"/>
    <property type="project" value="UniProtKB-UniRule"/>
</dbReference>
<dbReference type="PANTHER" id="PTHR31321">
    <property type="entry name" value="ACYL-COA THIOESTER HYDROLASE YBHC-RELATED"/>
    <property type="match status" value="1"/>
</dbReference>
<comment type="pathway">
    <text evidence="2 10">Glycan metabolism; pectin degradation; 2-dehydro-3-deoxy-D-gluconate from pectin: step 1/5.</text>
</comment>
<dbReference type="AlphaFoldDB" id="A0AAD6QGB7"/>
<dbReference type="Gene3D" id="2.160.20.10">
    <property type="entry name" value="Single-stranded right-handed beta-helix, Pectin lyase-like"/>
    <property type="match status" value="1"/>
</dbReference>
<feature type="active site" evidence="9">
    <location>
        <position position="344"/>
    </location>
</feature>
<feature type="domain" description="Pectinesterase catalytic" evidence="11">
    <location>
        <begin position="175"/>
        <end position="233"/>
    </location>
</feature>
<accession>A0AAD6QGB7</accession>
<evidence type="ECO:0000256" key="3">
    <source>
        <dbReference type="ARBA" id="ARBA00008891"/>
    </source>
</evidence>
<proteinExistence type="inferred from homology"/>
<evidence type="ECO:0000259" key="11">
    <source>
        <dbReference type="Pfam" id="PF01095"/>
    </source>
</evidence>
<protein>
    <recommendedName>
        <fullName evidence="4 10">Pectinesterase</fullName>
        <ecNumber evidence="4 10">3.1.1.11</ecNumber>
    </recommendedName>
</protein>
<dbReference type="GO" id="GO:0030599">
    <property type="term" value="F:pectinesterase activity"/>
    <property type="evidence" value="ECO:0007669"/>
    <property type="project" value="UniProtKB-UniRule"/>
</dbReference>
<keyword evidence="5" id="KW-0964">Secreted</keyword>
<dbReference type="GO" id="GO:0042545">
    <property type="term" value="P:cell wall modification"/>
    <property type="evidence" value="ECO:0007669"/>
    <property type="project" value="UniProtKB-UniRule"/>
</dbReference>
<name>A0AAD6QGB7_9ROSI</name>
<dbReference type="InterPro" id="IPR012334">
    <property type="entry name" value="Pectin_lyas_fold"/>
</dbReference>
<reference evidence="12" key="1">
    <citation type="journal article" date="2023" name="Mol. Ecol. Resour.">
        <title>Chromosome-level genome assembly of a triploid poplar Populus alba 'Berolinensis'.</title>
        <authorList>
            <person name="Chen S."/>
            <person name="Yu Y."/>
            <person name="Wang X."/>
            <person name="Wang S."/>
            <person name="Zhang T."/>
            <person name="Zhou Y."/>
            <person name="He R."/>
            <person name="Meng N."/>
            <person name="Wang Y."/>
            <person name="Liu W."/>
            <person name="Liu Z."/>
            <person name="Liu J."/>
            <person name="Guo Q."/>
            <person name="Huang H."/>
            <person name="Sederoff R.R."/>
            <person name="Wang G."/>
            <person name="Qu G."/>
            <person name="Chen S."/>
        </authorList>
    </citation>
    <scope>NUCLEOTIDE SEQUENCE</scope>
    <source>
        <strain evidence="12">SC-2020</strain>
    </source>
</reference>
<dbReference type="PANTHER" id="PTHR31321:SF112">
    <property type="entry name" value="PECTINESTERASE"/>
    <property type="match status" value="1"/>
</dbReference>
<evidence type="ECO:0000256" key="4">
    <source>
        <dbReference type="ARBA" id="ARBA00013229"/>
    </source>
</evidence>
<dbReference type="InterPro" id="IPR011050">
    <property type="entry name" value="Pectin_lyase_fold/virulence"/>
</dbReference>
<evidence type="ECO:0000256" key="2">
    <source>
        <dbReference type="ARBA" id="ARBA00005184"/>
    </source>
</evidence>
<sequence length="497" mass="55302">MRKSCGAATLYHLLGHVNIIQFSTSHDFPDKSKQTRRNNTGLKATARSNGHVLADSSAIPSPLGFQPLIFLHLCCGFSLSARGTEKLRLFTPHSFLPELVRNINSTMVLKLLLLMVLFVNANSLSMPETLNGFLVHEEDYLKWLKHMGSFKHSLFQKAKNKFKPCLTIEVSKRPRSGAFPTVQKAINSLPVINNCRVVITIGAGTYREKIEIPATMAYITLQGAGADRTIIEWDDTADRMENGRPFGYLRFCNICCQFPLLHCKRHHLQGLLNSLNWIAIIFCLACGSCNKAPLPPSGALGKQAVALRISGRHGSLYKLQQQDTLYDHIGRHYFKKCYIEGSVDFIFGNGLSLYEDCHLHAVTNSFGALTAQKRQSFLEETGFSFVSCKVTGSGALFSWAKEHGGAIFSRVGSFAIRLSLVTKRSSTPRGWDSCVFWPVKSAQDQELILEEESRGPGKLTDQQEPSHSTQLASSTAKRMASYIHNYLSSVLIRPTIK</sequence>
<comment type="caution">
    <text evidence="12">The sequence shown here is derived from an EMBL/GenBank/DDBJ whole genome shotgun (WGS) entry which is preliminary data.</text>
</comment>
<dbReference type="Proteomes" id="UP001164929">
    <property type="component" value="Chromosome 7"/>
</dbReference>
<keyword evidence="13" id="KW-1185">Reference proteome</keyword>
<dbReference type="InterPro" id="IPR033131">
    <property type="entry name" value="Pectinesterase_Asp_AS"/>
</dbReference>
<dbReference type="PROSITE" id="PS00503">
    <property type="entry name" value="PECTINESTERASE_2"/>
    <property type="match status" value="1"/>
</dbReference>
<dbReference type="EMBL" id="JAQIZT010000007">
    <property type="protein sequence ID" value="KAJ6989875.1"/>
    <property type="molecule type" value="Genomic_DNA"/>
</dbReference>
<comment type="subcellular location">
    <subcellularLocation>
        <location evidence="1">Secreted</location>
        <location evidence="1">Cell wall</location>
    </subcellularLocation>
</comment>
<evidence type="ECO:0000256" key="10">
    <source>
        <dbReference type="RuleBase" id="RU000589"/>
    </source>
</evidence>
<evidence type="ECO:0000313" key="13">
    <source>
        <dbReference type="Proteomes" id="UP001164929"/>
    </source>
</evidence>
<dbReference type="EC" id="3.1.1.11" evidence="4 10"/>
<evidence type="ECO:0000256" key="6">
    <source>
        <dbReference type="ARBA" id="ARBA00022801"/>
    </source>
</evidence>
<keyword evidence="7 10" id="KW-0063">Aspartyl esterase</keyword>
<evidence type="ECO:0000313" key="12">
    <source>
        <dbReference type="EMBL" id="KAJ6989875.1"/>
    </source>
</evidence>
<keyword evidence="6 10" id="KW-0378">Hydrolase</keyword>
<evidence type="ECO:0000256" key="7">
    <source>
        <dbReference type="ARBA" id="ARBA00023085"/>
    </source>
</evidence>
<gene>
    <name evidence="12" type="ORF">NC653_018393</name>
</gene>
<dbReference type="Pfam" id="PF01095">
    <property type="entry name" value="Pectinesterase"/>
    <property type="match status" value="2"/>
</dbReference>
<evidence type="ECO:0000256" key="8">
    <source>
        <dbReference type="ARBA" id="ARBA00047928"/>
    </source>
</evidence>
<evidence type="ECO:0000256" key="9">
    <source>
        <dbReference type="PROSITE-ProRule" id="PRU10040"/>
    </source>
</evidence>